<keyword evidence="3" id="KW-1185">Reference proteome</keyword>
<sequence length="302" mass="33323">MTTTSGTGPTPGSGGSGTKAPMPPAYPNFVVFAEKWLLPFVNVRLAEANREQTYTWCRQWWRHRAVSVRIAHLHAAFEAARRSRSGSTVSTYLTSHVDAHFRVILDAANGPLHRCTRAKHVALPSLSADPVPPGWFGARPKPTTGNQTTDDGQGEGEKKKTPPRFGHYADWVEHWLLPVTAVKVTANHREGQYTWCRQWWDHHGVAVRFAALHAVFEAARLADDKTAISTLFVSHIDPHLRVILDAAQGPLHRCSPDRHVPQPGLPTTTVAPNWFGLSGRPVPIEDLGFGPDFRSLRPATGT</sequence>
<dbReference type="InterPro" id="IPR032584">
    <property type="entry name" value="DUF4913"/>
</dbReference>
<dbReference type="OrthoDB" id="4535229at2"/>
<dbReference type="EMBL" id="QQAZ01000020">
    <property type="protein sequence ID" value="RDI43566.1"/>
    <property type="molecule type" value="Genomic_DNA"/>
</dbReference>
<dbReference type="AlphaFoldDB" id="A0A370GK18"/>
<comment type="caution">
    <text evidence="2">The sequence shown here is derived from an EMBL/GenBank/DDBJ whole genome shotgun (WGS) entry which is preliminary data.</text>
</comment>
<accession>A0A370GK18</accession>
<dbReference type="STRING" id="1210089.GCA_001613165_06058"/>
<gene>
    <name evidence="2" type="ORF">DFR68_12033</name>
</gene>
<feature type="region of interest" description="Disordered" evidence="1">
    <location>
        <begin position="135"/>
        <end position="163"/>
    </location>
</feature>
<evidence type="ECO:0000313" key="2">
    <source>
        <dbReference type="EMBL" id="RDI43566.1"/>
    </source>
</evidence>
<protein>
    <submittedName>
        <fullName evidence="2">Uncharacterized protein DUF4913</fullName>
    </submittedName>
</protein>
<evidence type="ECO:0000313" key="3">
    <source>
        <dbReference type="Proteomes" id="UP000255355"/>
    </source>
</evidence>
<dbReference type="RefSeq" id="WP_068027305.1">
    <property type="nucleotide sequence ID" value="NZ_QQAZ01000020.1"/>
</dbReference>
<organism evidence="2 3">
    <name type="scientific">Nocardia mexicana</name>
    <dbReference type="NCBI Taxonomy" id="279262"/>
    <lineage>
        <taxon>Bacteria</taxon>
        <taxon>Bacillati</taxon>
        <taxon>Actinomycetota</taxon>
        <taxon>Actinomycetes</taxon>
        <taxon>Mycobacteriales</taxon>
        <taxon>Nocardiaceae</taxon>
        <taxon>Nocardia</taxon>
    </lineage>
</organism>
<name>A0A370GK18_9NOCA</name>
<reference evidence="2 3" key="1">
    <citation type="submission" date="2018-07" db="EMBL/GenBank/DDBJ databases">
        <title>Genomic Encyclopedia of Type Strains, Phase IV (KMG-IV): sequencing the most valuable type-strain genomes for metagenomic binning, comparative biology and taxonomic classification.</title>
        <authorList>
            <person name="Goeker M."/>
        </authorList>
    </citation>
    <scope>NUCLEOTIDE SEQUENCE [LARGE SCALE GENOMIC DNA]</scope>
    <source>
        <strain evidence="2 3">DSM 44952</strain>
    </source>
</reference>
<dbReference type="Proteomes" id="UP000255355">
    <property type="component" value="Unassembled WGS sequence"/>
</dbReference>
<feature type="region of interest" description="Disordered" evidence="1">
    <location>
        <begin position="1"/>
        <end position="20"/>
    </location>
</feature>
<dbReference type="Pfam" id="PF16259">
    <property type="entry name" value="DUF4913"/>
    <property type="match status" value="2"/>
</dbReference>
<evidence type="ECO:0000256" key="1">
    <source>
        <dbReference type="SAM" id="MobiDB-lite"/>
    </source>
</evidence>
<proteinExistence type="predicted"/>